<proteinExistence type="predicted"/>
<sequence>MILDKIIFFYFFKKILNYQIKKDLEPKENKQVKKFKFFKKK</sequence>
<dbReference type="STRING" id="1403316.PRV_00755"/>
<name>U5NBZ3_9MOLU</name>
<organism evidence="1 2">
    <name type="scientific">Mycoplasma parvum str. Indiana</name>
    <dbReference type="NCBI Taxonomy" id="1403316"/>
    <lineage>
        <taxon>Bacteria</taxon>
        <taxon>Bacillati</taxon>
        <taxon>Mycoplasmatota</taxon>
        <taxon>Mollicutes</taxon>
        <taxon>Mycoplasmataceae</taxon>
        <taxon>Mycoplasma</taxon>
    </lineage>
</organism>
<evidence type="ECO:0000313" key="1">
    <source>
        <dbReference type="EMBL" id="AGX88917.1"/>
    </source>
</evidence>
<dbReference type="AlphaFoldDB" id="U5NBZ3"/>
<accession>U5NBZ3</accession>
<gene>
    <name evidence="1" type="ORF">PRV_00755</name>
</gene>
<dbReference type="Proteomes" id="UP000017119">
    <property type="component" value="Chromosome"/>
</dbReference>
<dbReference type="KEGG" id="mpv:PRV_00755"/>
<protein>
    <submittedName>
        <fullName evidence="1">Uncharacterized protein</fullName>
    </submittedName>
</protein>
<dbReference type="PATRIC" id="fig|1403316.3.peg.126"/>
<reference evidence="1 2" key="1">
    <citation type="journal article" date="2013" name="Genome Announc.">
        <title>Genome Sequence of Mycoplasma parvum (Formerly Eperythrozoon parvum), a Diminutive Hemoplasma of the Pig.</title>
        <authorList>
            <person name="do Nascimento N.C."/>
            <person name="Dos Santos A.P."/>
            <person name="Chu Y."/>
            <person name="Guimaraes A.M."/>
            <person name="Pagliaro A."/>
            <person name="Messick J.B."/>
        </authorList>
    </citation>
    <scope>NUCLEOTIDE SEQUENCE [LARGE SCALE GENOMIC DNA]</scope>
    <source>
        <strain evidence="1 2">Indiana</strain>
    </source>
</reference>
<dbReference type="HOGENOM" id="CLU_3273071_0_0_14"/>
<keyword evidence="2" id="KW-1185">Reference proteome</keyword>
<evidence type="ECO:0000313" key="2">
    <source>
        <dbReference type="Proteomes" id="UP000017119"/>
    </source>
</evidence>
<dbReference type="EMBL" id="CP006771">
    <property type="protein sequence ID" value="AGX88917.1"/>
    <property type="molecule type" value="Genomic_DNA"/>
</dbReference>